<evidence type="ECO:0000313" key="1">
    <source>
        <dbReference type="EMBL" id="PKU59969.1"/>
    </source>
</evidence>
<dbReference type="Proteomes" id="UP000233837">
    <property type="component" value="Unassembled WGS sequence"/>
</dbReference>
<dbReference type="AlphaFoldDB" id="A0A2I0V995"/>
<gene>
    <name evidence="1" type="primary">DAPB2</name>
    <name evidence="1" type="ORF">MA16_Dca027094</name>
</gene>
<evidence type="ECO:0000313" key="2">
    <source>
        <dbReference type="Proteomes" id="UP000233837"/>
    </source>
</evidence>
<name>A0A2I0V995_9ASPA</name>
<organism evidence="1 2">
    <name type="scientific">Dendrobium catenatum</name>
    <dbReference type="NCBI Taxonomy" id="906689"/>
    <lineage>
        <taxon>Eukaryota</taxon>
        <taxon>Viridiplantae</taxon>
        <taxon>Streptophyta</taxon>
        <taxon>Embryophyta</taxon>
        <taxon>Tracheophyta</taxon>
        <taxon>Spermatophyta</taxon>
        <taxon>Magnoliopsida</taxon>
        <taxon>Liliopsida</taxon>
        <taxon>Asparagales</taxon>
        <taxon>Orchidaceae</taxon>
        <taxon>Epidendroideae</taxon>
        <taxon>Malaxideae</taxon>
        <taxon>Dendrobiinae</taxon>
        <taxon>Dendrobium</taxon>
    </lineage>
</organism>
<sequence length="89" mass="10458">MYHLTSPNKIVSFEFQHNVYGHSIYVEDTIDAAIFFFMKIKSKIPNILNILEPISSRRMNFEEFCAAAISPYHSEALEEWEQMNDIKNI</sequence>
<reference evidence="1 2" key="1">
    <citation type="journal article" date="2016" name="Sci. Rep.">
        <title>The Dendrobium catenatum Lindl. genome sequence provides insights into polysaccharide synthase, floral development and adaptive evolution.</title>
        <authorList>
            <person name="Zhang G.Q."/>
            <person name="Xu Q."/>
            <person name="Bian C."/>
            <person name="Tsai W.C."/>
            <person name="Yeh C.M."/>
            <person name="Liu K.W."/>
            <person name="Yoshida K."/>
            <person name="Zhang L.S."/>
            <person name="Chang S.B."/>
            <person name="Chen F."/>
            <person name="Shi Y."/>
            <person name="Su Y.Y."/>
            <person name="Zhang Y.Q."/>
            <person name="Chen L.J."/>
            <person name="Yin Y."/>
            <person name="Lin M."/>
            <person name="Huang H."/>
            <person name="Deng H."/>
            <person name="Wang Z.W."/>
            <person name="Zhu S.L."/>
            <person name="Zhao X."/>
            <person name="Deng C."/>
            <person name="Niu S.C."/>
            <person name="Huang J."/>
            <person name="Wang M."/>
            <person name="Liu G.H."/>
            <person name="Yang H.J."/>
            <person name="Xiao X.J."/>
            <person name="Hsiao Y.Y."/>
            <person name="Wu W.L."/>
            <person name="Chen Y.Y."/>
            <person name="Mitsuda N."/>
            <person name="Ohme-Takagi M."/>
            <person name="Luo Y.B."/>
            <person name="Van de Peer Y."/>
            <person name="Liu Z.J."/>
        </authorList>
    </citation>
    <scope>NUCLEOTIDE SEQUENCE [LARGE SCALE GENOMIC DNA]</scope>
    <source>
        <tissue evidence="1">The whole plant</tissue>
    </source>
</reference>
<reference evidence="1 2" key="2">
    <citation type="journal article" date="2017" name="Nature">
        <title>The Apostasia genome and the evolution of orchids.</title>
        <authorList>
            <person name="Zhang G.Q."/>
            <person name="Liu K.W."/>
            <person name="Li Z."/>
            <person name="Lohaus R."/>
            <person name="Hsiao Y.Y."/>
            <person name="Niu S.C."/>
            <person name="Wang J.Y."/>
            <person name="Lin Y.C."/>
            <person name="Xu Q."/>
            <person name="Chen L.J."/>
            <person name="Yoshida K."/>
            <person name="Fujiwara S."/>
            <person name="Wang Z.W."/>
            <person name="Zhang Y.Q."/>
            <person name="Mitsuda N."/>
            <person name="Wang M."/>
            <person name="Liu G.H."/>
            <person name="Pecoraro L."/>
            <person name="Huang H.X."/>
            <person name="Xiao X.J."/>
            <person name="Lin M."/>
            <person name="Wu X.Y."/>
            <person name="Wu W.L."/>
            <person name="Chen Y.Y."/>
            <person name="Chang S.B."/>
            <person name="Sakamoto S."/>
            <person name="Ohme-Takagi M."/>
            <person name="Yagi M."/>
            <person name="Zeng S.J."/>
            <person name="Shen C.Y."/>
            <person name="Yeh C.M."/>
            <person name="Luo Y.B."/>
            <person name="Tsai W.C."/>
            <person name="Van de Peer Y."/>
            <person name="Liu Z.J."/>
        </authorList>
    </citation>
    <scope>NUCLEOTIDE SEQUENCE [LARGE SCALE GENOMIC DNA]</scope>
    <source>
        <tissue evidence="1">The whole plant</tissue>
    </source>
</reference>
<protein>
    <submittedName>
        <fullName evidence="1">4-hydroxy-tetrahydrodipicolinate reductase 2, chloroplastic</fullName>
    </submittedName>
</protein>
<keyword evidence="2" id="KW-1185">Reference proteome</keyword>
<accession>A0A2I0V995</accession>
<proteinExistence type="predicted"/>
<dbReference type="EMBL" id="KZ504026">
    <property type="protein sequence ID" value="PKU59969.1"/>
    <property type="molecule type" value="Genomic_DNA"/>
</dbReference>